<protein>
    <recommendedName>
        <fullName evidence="4">ATPase</fullName>
    </recommendedName>
</protein>
<feature type="coiled-coil region" evidence="1">
    <location>
        <begin position="425"/>
        <end position="452"/>
    </location>
</feature>
<dbReference type="AlphaFoldDB" id="A0A6I4LXI4"/>
<organism evidence="2 3">
    <name type="scientific">Sphingorhabdus profundilacus</name>
    <dbReference type="NCBI Taxonomy" id="2509718"/>
    <lineage>
        <taxon>Bacteria</taxon>
        <taxon>Pseudomonadati</taxon>
        <taxon>Pseudomonadota</taxon>
        <taxon>Alphaproteobacteria</taxon>
        <taxon>Sphingomonadales</taxon>
        <taxon>Sphingomonadaceae</taxon>
        <taxon>Sphingorhabdus</taxon>
    </lineage>
</organism>
<sequence length="581" mass="63193">MTASLADSDEKAKTLEAVSNAATSNLEQLRKHLPVVTSAAKDVTNQIGSAGNNAQLQIKLLISGLERIGEAGISTRDYIDQVGSRAETVFEKLDKISREGAAALDHAGVESEKRAALSAALLNSAAENMVQKIATISSDLESLIQESSEKIGENVSQVKNSLIDLSEQSEEERSRIFAIIGEVEKHIGLSSARITEIDQAATDQTAKLAFAVSALSESTRAVGTDLNNNQQITRSLMELSDRLLLALKTVNHEISSTIPGSIELIDTNFSVAAEQIHAASGSAQQLNELSESLLDRTNNLGTLINSQRGDVEKIMTESDAYFVARHEQVETLTLALAETRALLDTITNEAKSKLNISLEGLRASTKQAAEDSRRIIDEELAHVADRLTEQNQASLATAINNQVNSMNDLIHAAIERNLTLSETSTVKLTSQISQLEELATNLEKRIAESRSGFEGIDDDSFARRMVLLTESLNSTSIDVAKILSNEVTDTAWAAYLKGDRGVFTRRAVRLLDAGESRTIATHYGQDAEFREHVNRYIHDFEAMMRVLLSTRDGNAICVTMLSSDVGKLYVALAQAIERLRS</sequence>
<gene>
    <name evidence="2" type="ORF">EUU23_03595</name>
</gene>
<keyword evidence="3" id="KW-1185">Reference proteome</keyword>
<accession>A0A6I4LXI4</accession>
<evidence type="ECO:0008006" key="4">
    <source>
        <dbReference type="Google" id="ProtNLM"/>
    </source>
</evidence>
<comment type="caution">
    <text evidence="2">The sequence shown here is derived from an EMBL/GenBank/DDBJ whole genome shotgun (WGS) entry which is preliminary data.</text>
</comment>
<evidence type="ECO:0000313" key="2">
    <source>
        <dbReference type="EMBL" id="MVZ96786.1"/>
    </source>
</evidence>
<keyword evidence="1" id="KW-0175">Coiled coil</keyword>
<dbReference type="RefSeq" id="WP_160352734.1">
    <property type="nucleotide sequence ID" value="NZ_SDWJ01000001.1"/>
</dbReference>
<evidence type="ECO:0000313" key="3">
    <source>
        <dbReference type="Proteomes" id="UP000471147"/>
    </source>
</evidence>
<dbReference type="EMBL" id="SDWJ01000001">
    <property type="protein sequence ID" value="MVZ96786.1"/>
    <property type="molecule type" value="Genomic_DNA"/>
</dbReference>
<name>A0A6I4LXI4_9SPHN</name>
<dbReference type="OrthoDB" id="9777715at2"/>
<dbReference type="Proteomes" id="UP000471147">
    <property type="component" value="Unassembled WGS sequence"/>
</dbReference>
<reference evidence="2 3" key="1">
    <citation type="submission" date="2019-01" db="EMBL/GenBank/DDBJ databases">
        <title>Sphingorhabdus lacus sp.nov., isolated from an oligotrophic freshwater lake.</title>
        <authorList>
            <person name="Park M."/>
        </authorList>
    </citation>
    <scope>NUCLEOTIDE SEQUENCE [LARGE SCALE GENOMIC DNA]</scope>
    <source>
        <strain evidence="2 3">IMCC26285</strain>
    </source>
</reference>
<proteinExistence type="predicted"/>
<evidence type="ECO:0000256" key="1">
    <source>
        <dbReference type="SAM" id="Coils"/>
    </source>
</evidence>